<reference evidence="3 4" key="1">
    <citation type="journal article" date="2015" name="Stand. Genomic Sci.">
        <title>Genomic Encyclopedia of Bacterial and Archaeal Type Strains, Phase III: the genomes of soil and plant-associated and newly described type strains.</title>
        <authorList>
            <person name="Whitman W.B."/>
            <person name="Woyke T."/>
            <person name="Klenk H.P."/>
            <person name="Zhou Y."/>
            <person name="Lilburn T.G."/>
            <person name="Beck B.J."/>
            <person name="De Vos P."/>
            <person name="Vandamme P."/>
            <person name="Eisen J.A."/>
            <person name="Garrity G."/>
            <person name="Hugenholtz P."/>
            <person name="Kyrpides N.C."/>
        </authorList>
    </citation>
    <scope>NUCLEOTIDE SEQUENCE [LARGE SCALE GENOMIC DNA]</scope>
    <source>
        <strain evidence="3 4">CV53</strain>
    </source>
</reference>
<feature type="region of interest" description="Disordered" evidence="1">
    <location>
        <begin position="74"/>
        <end position="95"/>
    </location>
</feature>
<feature type="domain" description="Inner membrane protein YgaP-like transmembrane" evidence="2">
    <location>
        <begin position="4"/>
        <end position="63"/>
    </location>
</feature>
<dbReference type="Pfam" id="PF11127">
    <property type="entry name" value="YgaP-like_TM"/>
    <property type="match status" value="1"/>
</dbReference>
<comment type="caution">
    <text evidence="3">The sequence shown here is derived from an EMBL/GenBank/DDBJ whole genome shotgun (WGS) entry which is preliminary data.</text>
</comment>
<organism evidence="3 4">
    <name type="scientific">Mesobacillus foraminis</name>
    <dbReference type="NCBI Taxonomy" id="279826"/>
    <lineage>
        <taxon>Bacteria</taxon>
        <taxon>Bacillati</taxon>
        <taxon>Bacillota</taxon>
        <taxon>Bacilli</taxon>
        <taxon>Bacillales</taxon>
        <taxon>Bacillaceae</taxon>
        <taxon>Mesobacillus</taxon>
    </lineage>
</organism>
<evidence type="ECO:0000313" key="3">
    <source>
        <dbReference type="EMBL" id="TCN19847.1"/>
    </source>
</evidence>
<dbReference type="AlphaFoldDB" id="A0A4R2B092"/>
<dbReference type="EMBL" id="SLVV01000015">
    <property type="protein sequence ID" value="TCN19847.1"/>
    <property type="molecule type" value="Genomic_DNA"/>
</dbReference>
<accession>A0A4R2B092</accession>
<name>A0A4R2B092_9BACI</name>
<evidence type="ECO:0000313" key="4">
    <source>
        <dbReference type="Proteomes" id="UP000295689"/>
    </source>
</evidence>
<protein>
    <submittedName>
        <fullName evidence="3">DUF2892 family protein</fullName>
    </submittedName>
</protein>
<evidence type="ECO:0000256" key="1">
    <source>
        <dbReference type="SAM" id="MobiDB-lite"/>
    </source>
</evidence>
<dbReference type="Proteomes" id="UP000295689">
    <property type="component" value="Unassembled WGS sequence"/>
</dbReference>
<gene>
    <name evidence="3" type="ORF">EV146_11517</name>
</gene>
<dbReference type="RefSeq" id="WP_132011171.1">
    <property type="nucleotide sequence ID" value="NZ_SLVV01000015.1"/>
</dbReference>
<evidence type="ECO:0000259" key="2">
    <source>
        <dbReference type="Pfam" id="PF11127"/>
    </source>
</evidence>
<dbReference type="InterPro" id="IPR021309">
    <property type="entry name" value="YgaP-like_TM"/>
</dbReference>
<proteinExistence type="predicted"/>
<sequence length="95" mass="10397">MKVTQNIGMVNSLVRITCGLTMLSWATAKMVKKPNSNSYMIMAILAAMKVGEGIVRYCPVTALYQDYQDGQESLNHSHRYGGGDADSQPDVINPT</sequence>
<keyword evidence="4" id="KW-1185">Reference proteome</keyword>